<feature type="transmembrane region" description="Helical" evidence="8">
    <location>
        <begin position="62"/>
        <end position="86"/>
    </location>
</feature>
<feature type="domain" description="Pycsar effector protein" evidence="9">
    <location>
        <begin position="14"/>
        <end position="162"/>
    </location>
</feature>
<accession>A0A919MYK7</accession>
<comment type="caution">
    <text evidence="10">The sequence shown here is derived from an EMBL/GenBank/DDBJ whole genome shotgun (WGS) entry which is preliminary data.</text>
</comment>
<comment type="subcellular location">
    <subcellularLocation>
        <location evidence="1">Cell membrane</location>
    </subcellularLocation>
</comment>
<dbReference type="EMBL" id="BOMV01000001">
    <property type="protein sequence ID" value="GIE92632.1"/>
    <property type="molecule type" value="Genomic_DNA"/>
</dbReference>
<dbReference type="RefSeq" id="WP_203778396.1">
    <property type="nucleotide sequence ID" value="NZ_BOMV01000001.1"/>
</dbReference>
<evidence type="ECO:0000256" key="2">
    <source>
        <dbReference type="ARBA" id="ARBA00022475"/>
    </source>
</evidence>
<evidence type="ECO:0000256" key="4">
    <source>
        <dbReference type="ARBA" id="ARBA00022741"/>
    </source>
</evidence>
<evidence type="ECO:0000256" key="5">
    <source>
        <dbReference type="ARBA" id="ARBA00022989"/>
    </source>
</evidence>
<evidence type="ECO:0000256" key="6">
    <source>
        <dbReference type="ARBA" id="ARBA00023118"/>
    </source>
</evidence>
<dbReference type="InterPro" id="IPR043760">
    <property type="entry name" value="PycTM_dom"/>
</dbReference>
<keyword evidence="6" id="KW-0051">Antiviral defense</keyword>
<name>A0A919MYK7_9ACTN</name>
<sequence>MRNEKTREGDALVALHTAALMQQSIGYADAKIATVAGVVCGSAVFLFDRMAGIGDLGRAGPVWLVAGLAMTVLAVAGLSGAVWQLASGLRPRLDKHCSAGRLSITTLASGLEPALTGSGAGSADECWRLARTLARIALTKHERVRQSLLWTALALTGMAGIVLCTSLPPGMAIGAAA</sequence>
<keyword evidence="3 8" id="KW-0812">Transmembrane</keyword>
<organism evidence="10 11">
    <name type="scientific">Paractinoplanes rishiriensis</name>
    <dbReference type="NCBI Taxonomy" id="1050105"/>
    <lineage>
        <taxon>Bacteria</taxon>
        <taxon>Bacillati</taxon>
        <taxon>Actinomycetota</taxon>
        <taxon>Actinomycetes</taxon>
        <taxon>Micromonosporales</taxon>
        <taxon>Micromonosporaceae</taxon>
        <taxon>Paractinoplanes</taxon>
    </lineage>
</organism>
<proteinExistence type="predicted"/>
<evidence type="ECO:0000256" key="8">
    <source>
        <dbReference type="SAM" id="Phobius"/>
    </source>
</evidence>
<keyword evidence="5 8" id="KW-1133">Transmembrane helix</keyword>
<dbReference type="AlphaFoldDB" id="A0A919MYK7"/>
<keyword evidence="11" id="KW-1185">Reference proteome</keyword>
<evidence type="ECO:0000256" key="1">
    <source>
        <dbReference type="ARBA" id="ARBA00004236"/>
    </source>
</evidence>
<keyword evidence="7 8" id="KW-0472">Membrane</keyword>
<reference evidence="10" key="1">
    <citation type="submission" date="2021-01" db="EMBL/GenBank/DDBJ databases">
        <title>Whole genome shotgun sequence of Actinoplanes rishiriensis NBRC 108556.</title>
        <authorList>
            <person name="Komaki H."/>
            <person name="Tamura T."/>
        </authorList>
    </citation>
    <scope>NUCLEOTIDE SEQUENCE</scope>
    <source>
        <strain evidence="10">NBRC 108556</strain>
    </source>
</reference>
<evidence type="ECO:0000313" key="10">
    <source>
        <dbReference type="EMBL" id="GIE92632.1"/>
    </source>
</evidence>
<feature type="transmembrane region" description="Helical" evidence="8">
    <location>
        <begin position="148"/>
        <end position="168"/>
    </location>
</feature>
<evidence type="ECO:0000259" key="9">
    <source>
        <dbReference type="Pfam" id="PF18967"/>
    </source>
</evidence>
<protein>
    <recommendedName>
        <fullName evidence="9">Pycsar effector protein domain-containing protein</fullName>
    </recommendedName>
</protein>
<gene>
    <name evidence="10" type="ORF">Ari01nite_00970</name>
</gene>
<evidence type="ECO:0000256" key="7">
    <source>
        <dbReference type="ARBA" id="ARBA00023136"/>
    </source>
</evidence>
<dbReference type="Pfam" id="PF18967">
    <property type="entry name" value="PycTM"/>
    <property type="match status" value="1"/>
</dbReference>
<evidence type="ECO:0000256" key="3">
    <source>
        <dbReference type="ARBA" id="ARBA00022692"/>
    </source>
</evidence>
<dbReference type="Proteomes" id="UP000636960">
    <property type="component" value="Unassembled WGS sequence"/>
</dbReference>
<keyword evidence="2" id="KW-1003">Cell membrane</keyword>
<feature type="transmembrane region" description="Helical" evidence="8">
    <location>
        <begin position="30"/>
        <end position="47"/>
    </location>
</feature>
<evidence type="ECO:0000313" key="11">
    <source>
        <dbReference type="Proteomes" id="UP000636960"/>
    </source>
</evidence>
<keyword evidence="4" id="KW-0547">Nucleotide-binding</keyword>